<dbReference type="SMART" id="SM00066">
    <property type="entry name" value="GAL4"/>
    <property type="match status" value="1"/>
</dbReference>
<keyword evidence="4" id="KW-1185">Reference proteome</keyword>
<dbReference type="GO" id="GO:0009074">
    <property type="term" value="P:aromatic amino acid family catabolic process"/>
    <property type="evidence" value="ECO:0007669"/>
    <property type="project" value="TreeGrafter"/>
</dbReference>
<proteinExistence type="predicted"/>
<dbReference type="GO" id="GO:0000981">
    <property type="term" value="F:DNA-binding transcription factor activity, RNA polymerase II-specific"/>
    <property type="evidence" value="ECO:0007669"/>
    <property type="project" value="InterPro"/>
</dbReference>
<feature type="domain" description="Zn(2)-C6 fungal-type" evidence="2">
    <location>
        <begin position="30"/>
        <end position="63"/>
    </location>
</feature>
<dbReference type="OrthoDB" id="2260578at2759"/>
<dbReference type="SUPFAM" id="SSF57701">
    <property type="entry name" value="Zn2/Cys6 DNA-binding domain"/>
    <property type="match status" value="1"/>
</dbReference>
<dbReference type="EMBL" id="JACAZF010000005">
    <property type="protein sequence ID" value="KAF7303668.1"/>
    <property type="molecule type" value="Genomic_DNA"/>
</dbReference>
<comment type="caution">
    <text evidence="3">The sequence shown here is derived from an EMBL/GenBank/DDBJ whole genome shotgun (WGS) entry which is preliminary data.</text>
</comment>
<evidence type="ECO:0000256" key="1">
    <source>
        <dbReference type="SAM" id="MobiDB-lite"/>
    </source>
</evidence>
<feature type="compositionally biased region" description="Polar residues" evidence="1">
    <location>
        <begin position="7"/>
        <end position="22"/>
    </location>
</feature>
<feature type="region of interest" description="Disordered" evidence="1">
    <location>
        <begin position="1"/>
        <end position="22"/>
    </location>
</feature>
<organism evidence="3 4">
    <name type="scientific">Mycena indigotica</name>
    <dbReference type="NCBI Taxonomy" id="2126181"/>
    <lineage>
        <taxon>Eukaryota</taxon>
        <taxon>Fungi</taxon>
        <taxon>Dikarya</taxon>
        <taxon>Basidiomycota</taxon>
        <taxon>Agaricomycotina</taxon>
        <taxon>Agaricomycetes</taxon>
        <taxon>Agaricomycetidae</taxon>
        <taxon>Agaricales</taxon>
        <taxon>Marasmiineae</taxon>
        <taxon>Mycenaceae</taxon>
        <taxon>Mycena</taxon>
    </lineage>
</organism>
<gene>
    <name evidence="3" type="ORF">MIND_00596200</name>
</gene>
<dbReference type="GO" id="GO:0008270">
    <property type="term" value="F:zinc ion binding"/>
    <property type="evidence" value="ECO:0007669"/>
    <property type="project" value="InterPro"/>
</dbReference>
<evidence type="ECO:0000259" key="2">
    <source>
        <dbReference type="PROSITE" id="PS50048"/>
    </source>
</evidence>
<dbReference type="GO" id="GO:0045944">
    <property type="term" value="P:positive regulation of transcription by RNA polymerase II"/>
    <property type="evidence" value="ECO:0007669"/>
    <property type="project" value="TreeGrafter"/>
</dbReference>
<evidence type="ECO:0000313" key="3">
    <source>
        <dbReference type="EMBL" id="KAF7303668.1"/>
    </source>
</evidence>
<dbReference type="PROSITE" id="PS00463">
    <property type="entry name" value="ZN2_CY6_FUNGAL_1"/>
    <property type="match status" value="1"/>
</dbReference>
<dbReference type="AlphaFoldDB" id="A0A8H6SR38"/>
<dbReference type="PANTHER" id="PTHR31644:SF2">
    <property type="entry name" value="TRANSCRIPTIONAL ACTIVATOR ARO80-RELATED"/>
    <property type="match status" value="1"/>
</dbReference>
<accession>A0A8H6SR38</accession>
<protein>
    <recommendedName>
        <fullName evidence="2">Zn(2)-C6 fungal-type domain-containing protein</fullName>
    </recommendedName>
</protein>
<dbReference type="CDD" id="cd00067">
    <property type="entry name" value="GAL4"/>
    <property type="match status" value="1"/>
</dbReference>
<dbReference type="GO" id="GO:0005634">
    <property type="term" value="C:nucleus"/>
    <property type="evidence" value="ECO:0007669"/>
    <property type="project" value="TreeGrafter"/>
</dbReference>
<dbReference type="PROSITE" id="PS50048">
    <property type="entry name" value="ZN2_CY6_FUNGAL_2"/>
    <property type="match status" value="1"/>
</dbReference>
<dbReference type="PANTHER" id="PTHR31644">
    <property type="entry name" value="TRANSCRIPTIONAL ACTIVATOR ARO80-RELATED"/>
    <property type="match status" value="1"/>
</dbReference>
<dbReference type="InterPro" id="IPR036864">
    <property type="entry name" value="Zn2-C6_fun-type_DNA-bd_sf"/>
</dbReference>
<dbReference type="RefSeq" id="XP_037220640.1">
    <property type="nucleotide sequence ID" value="XM_037362719.1"/>
</dbReference>
<dbReference type="InterPro" id="IPR052780">
    <property type="entry name" value="AAA_Catabolism_Regulators"/>
</dbReference>
<reference evidence="3" key="1">
    <citation type="submission" date="2020-05" db="EMBL/GenBank/DDBJ databases">
        <title>Mycena genomes resolve the evolution of fungal bioluminescence.</title>
        <authorList>
            <person name="Tsai I.J."/>
        </authorList>
    </citation>
    <scope>NUCLEOTIDE SEQUENCE</scope>
    <source>
        <strain evidence="3">171206Taipei</strain>
    </source>
</reference>
<name>A0A8H6SR38_9AGAR</name>
<dbReference type="GeneID" id="59345235"/>
<evidence type="ECO:0000313" key="4">
    <source>
        <dbReference type="Proteomes" id="UP000636479"/>
    </source>
</evidence>
<dbReference type="Proteomes" id="UP000636479">
    <property type="component" value="Unassembled WGS sequence"/>
</dbReference>
<sequence length="191" mass="20643">MLGIVDSSRTNNTSMSHSTQGQKRTKSYMACSHCRQRHIRCEAGEDYRKPCKRCKRKGLECIYEPVGSGGSSSSDAGNAGITIPKVPNFDTPGYNTGRQPSSLVPPYGQPAQNVYLNVNPAPYYGDYTSSGGGGIPSSAGGPGPSYYAHAEPSGLPMAAAPSYSQSPYYQPPSYCTYCRYPFSQCQCTRFR</sequence>
<dbReference type="Gene3D" id="4.10.240.10">
    <property type="entry name" value="Zn(2)-C6 fungal-type DNA-binding domain"/>
    <property type="match status" value="1"/>
</dbReference>
<dbReference type="InterPro" id="IPR001138">
    <property type="entry name" value="Zn2Cys6_DnaBD"/>
</dbReference>
<dbReference type="Pfam" id="PF00172">
    <property type="entry name" value="Zn_clus"/>
    <property type="match status" value="1"/>
</dbReference>